<reference evidence="2" key="3">
    <citation type="journal article" date="2018" name="BMC Genomics">
        <title>Whole genome sequencing and function prediction of 133 gut anaerobes isolated from chicken caecum in pure cultures.</title>
        <authorList>
            <person name="Medvecky M."/>
            <person name="Cejkova D."/>
            <person name="Polansky O."/>
            <person name="Karasova D."/>
            <person name="Kubasova T."/>
            <person name="Cizek A."/>
            <person name="Rychlik I."/>
        </authorList>
    </citation>
    <scope>NUCLEOTIDE SEQUENCE</scope>
    <source>
        <strain evidence="2">An175</strain>
    </source>
</reference>
<dbReference type="Proteomes" id="UP000095765">
    <property type="component" value="Unassembled WGS sequence"/>
</dbReference>
<evidence type="ECO:0000313" key="2">
    <source>
        <dbReference type="EMBL" id="OUP70441.1"/>
    </source>
</evidence>
<name>A0A174NXU3_9FIRM</name>
<evidence type="ECO:0000313" key="4">
    <source>
        <dbReference type="Proteomes" id="UP000196386"/>
    </source>
</evidence>
<dbReference type="EMBL" id="CZBE01000006">
    <property type="protein sequence ID" value="CUP53554.1"/>
    <property type="molecule type" value="Genomic_DNA"/>
</dbReference>
<dbReference type="Proteomes" id="UP000196386">
    <property type="component" value="Unassembled WGS sequence"/>
</dbReference>
<dbReference type="AlphaFoldDB" id="A0A174NXU3"/>
<accession>A0A174NXU3</accession>
<organism evidence="1 3">
    <name type="scientific">Anaerotruncus colihominis</name>
    <dbReference type="NCBI Taxonomy" id="169435"/>
    <lineage>
        <taxon>Bacteria</taxon>
        <taxon>Bacillati</taxon>
        <taxon>Bacillota</taxon>
        <taxon>Clostridia</taxon>
        <taxon>Eubacteriales</taxon>
        <taxon>Oscillospiraceae</taxon>
        <taxon>Anaerotruncus</taxon>
    </lineage>
</organism>
<dbReference type="InterPro" id="IPR026002">
    <property type="entry name" value="ATC_hydrolase-like"/>
</dbReference>
<proteinExistence type="predicted"/>
<gene>
    <name evidence="2" type="ORF">B5F11_05390</name>
    <name evidence="1" type="ORF">ERS852551_01106</name>
</gene>
<dbReference type="EMBL" id="NFKP01000004">
    <property type="protein sequence ID" value="OUP70441.1"/>
    <property type="molecule type" value="Genomic_DNA"/>
</dbReference>
<dbReference type="OrthoDB" id="5454254at2"/>
<evidence type="ECO:0000313" key="1">
    <source>
        <dbReference type="EMBL" id="CUP53554.1"/>
    </source>
</evidence>
<sequence length="162" mass="18689">MIENKCENRGQHCEDMRAAFEHRATWFYTLINEARKKGLDYDFAREAILACGRFHGDHKYTKTDDLMVFAPEFANQNVVDIFEMEVLRADDKNLDIDFHYCPLVNAWKKLGVPEDEIATLCDIAMDGDRGIISTFPKFRFELGETIAKGDKVCQIRISKTAE</sequence>
<protein>
    <recommendedName>
        <fullName evidence="5">L-2-amino-thiazoline-4-carboxylic acid hydrolase</fullName>
    </recommendedName>
</protein>
<dbReference type="RefSeq" id="WP_006874779.1">
    <property type="nucleotide sequence ID" value="NZ_CABIWA010000003.1"/>
</dbReference>
<reference evidence="1 3" key="1">
    <citation type="submission" date="2015-09" db="EMBL/GenBank/DDBJ databases">
        <authorList>
            <consortium name="Pathogen Informatics"/>
        </authorList>
    </citation>
    <scope>NUCLEOTIDE SEQUENCE [LARGE SCALE GENOMIC DNA]</scope>
    <source>
        <strain evidence="1 3">2789STDY5834939</strain>
    </source>
</reference>
<reference evidence="4" key="2">
    <citation type="submission" date="2017-04" db="EMBL/GenBank/DDBJ databases">
        <title>Function of individual gut microbiota members based on whole genome sequencing of pure cultures obtained from chicken caecum.</title>
        <authorList>
            <person name="Medvecky M."/>
            <person name="Cejkova D."/>
            <person name="Polansky O."/>
            <person name="Karasova D."/>
            <person name="Kubasova T."/>
            <person name="Cizek A."/>
            <person name="Rychlik I."/>
        </authorList>
    </citation>
    <scope>NUCLEOTIDE SEQUENCE [LARGE SCALE GENOMIC DNA]</scope>
    <source>
        <strain evidence="4">An175</strain>
    </source>
</reference>
<evidence type="ECO:0000313" key="3">
    <source>
        <dbReference type="Proteomes" id="UP000095765"/>
    </source>
</evidence>
<dbReference type="Pfam" id="PF14196">
    <property type="entry name" value="ATC_hydrolase"/>
    <property type="match status" value="1"/>
</dbReference>
<evidence type="ECO:0008006" key="5">
    <source>
        <dbReference type="Google" id="ProtNLM"/>
    </source>
</evidence>